<dbReference type="Pfam" id="PF00850">
    <property type="entry name" value="Hist_deacetyl"/>
    <property type="match status" value="1"/>
</dbReference>
<dbReference type="CDD" id="cd09992">
    <property type="entry name" value="HDAC_classII"/>
    <property type="match status" value="1"/>
</dbReference>
<dbReference type="PANTHER" id="PTHR10625:SF10">
    <property type="entry name" value="HISTONE DEACETYLASE HDAC1"/>
    <property type="match status" value="1"/>
</dbReference>
<dbReference type="SUPFAM" id="SSF52768">
    <property type="entry name" value="Arginase/deacetylase"/>
    <property type="match status" value="1"/>
</dbReference>
<sequence>MYLEQLRRIAAEGGGWLDPDTYLNDQSDRVARLAVQAWLDGVDLALQRQQAIFVLARPPGHHALRERGMGFCLLANGAIAGHYALSLPGIKRVAILDWDVHHGNGTQALVQDNPQIAYCSLHEFPAYPYTGDGGDRGPYNNVLNLPMPTGANGEAYRAAFQDQVIPFLRQFNPDLLIISAGYDAHRNDPLSSIELEEGDYAWMMQQCLRITQRIVVGLEGGYDLEALGRSLVATVQATVVDDAPLELPQN</sequence>
<dbReference type="EnsemblBacteria" id="BAC08117">
    <property type="protein sequence ID" value="BAC08117"/>
    <property type="gene ID" value="BAC08117"/>
</dbReference>
<evidence type="ECO:0000259" key="2">
    <source>
        <dbReference type="Pfam" id="PF00850"/>
    </source>
</evidence>
<dbReference type="STRING" id="197221.gene:10747155"/>
<dbReference type="Gene3D" id="3.40.800.20">
    <property type="entry name" value="Histone deacetylase domain"/>
    <property type="match status" value="1"/>
</dbReference>
<dbReference type="InterPro" id="IPR000286">
    <property type="entry name" value="HDACs"/>
</dbReference>
<dbReference type="InterPro" id="IPR037138">
    <property type="entry name" value="His_deacetylse_dom_sf"/>
</dbReference>
<feature type="domain" description="Histone deacetylase" evidence="2">
    <location>
        <begin position="4"/>
        <end position="236"/>
    </location>
</feature>
<organism evidence="3 4">
    <name type="scientific">Thermosynechococcus vestitus (strain NIES-2133 / IAM M-273 / BP-1)</name>
    <dbReference type="NCBI Taxonomy" id="197221"/>
    <lineage>
        <taxon>Bacteria</taxon>
        <taxon>Bacillati</taxon>
        <taxon>Cyanobacteriota</taxon>
        <taxon>Cyanophyceae</taxon>
        <taxon>Acaryochloridales</taxon>
        <taxon>Thermosynechococcaceae</taxon>
        <taxon>Thermosynechococcus</taxon>
    </lineage>
</organism>
<dbReference type="EMBL" id="BA000039">
    <property type="protein sequence ID" value="BAC08117.1"/>
    <property type="molecule type" value="Genomic_DNA"/>
</dbReference>
<dbReference type="InterPro" id="IPR023801">
    <property type="entry name" value="His_deacetylse_dom"/>
</dbReference>
<protein>
    <submittedName>
        <fullName evidence="3">Histone deacetylase family protein</fullName>
    </submittedName>
</protein>
<dbReference type="GO" id="GO:0004407">
    <property type="term" value="F:histone deacetylase activity"/>
    <property type="evidence" value="ECO:0007669"/>
    <property type="project" value="TreeGrafter"/>
</dbReference>
<dbReference type="Proteomes" id="UP000000440">
    <property type="component" value="Chromosome"/>
</dbReference>
<gene>
    <name evidence="3" type="ordered locus">tll0565</name>
</gene>
<dbReference type="InterPro" id="IPR023696">
    <property type="entry name" value="Ureohydrolase_dom_sf"/>
</dbReference>
<dbReference type="PRINTS" id="PR01270">
    <property type="entry name" value="HDASUPER"/>
</dbReference>
<accession>Q8DLD0</accession>
<keyword evidence="4" id="KW-1185">Reference proteome</keyword>
<reference evidence="3 4" key="1">
    <citation type="journal article" date="2002" name="DNA Res.">
        <title>Complete genome structure of the thermophilic cyanobacterium Thermosynechococcus elongatus BP-1.</title>
        <authorList>
            <person name="Nakamura Y."/>
            <person name="Kaneko T."/>
            <person name="Sato S."/>
            <person name="Ikeuchi M."/>
            <person name="Katoh H."/>
            <person name="Sasamoto S."/>
            <person name="Watanabe A."/>
            <person name="Iriguchi M."/>
            <person name="Kawashima K."/>
            <person name="Kimura T."/>
            <person name="Kishida Y."/>
            <person name="Kiyokawa C."/>
            <person name="Kohara M."/>
            <person name="Matsumoto M."/>
            <person name="Matsuno A."/>
            <person name="Nakazaki N."/>
            <person name="Shimpo S."/>
            <person name="Sugimoto M."/>
            <person name="Takeuchi C."/>
            <person name="Yamada M."/>
            <person name="Tabata S."/>
        </authorList>
    </citation>
    <scope>NUCLEOTIDE SEQUENCE [LARGE SCALE GENOMIC DNA]</scope>
    <source>
        <strain evidence="4">IAM M-273 / NIES-2133 / BP-1</strain>
    </source>
</reference>
<dbReference type="KEGG" id="tel:tll0565"/>
<dbReference type="eggNOG" id="COG0123">
    <property type="taxonomic scope" value="Bacteria"/>
</dbReference>
<dbReference type="GO" id="GO:0040029">
    <property type="term" value="P:epigenetic regulation of gene expression"/>
    <property type="evidence" value="ECO:0007669"/>
    <property type="project" value="TreeGrafter"/>
</dbReference>
<proteinExistence type="inferred from homology"/>
<dbReference type="PANTHER" id="PTHR10625">
    <property type="entry name" value="HISTONE DEACETYLASE HDAC1-RELATED"/>
    <property type="match status" value="1"/>
</dbReference>
<name>Q8DLD0_THEVB</name>
<evidence type="ECO:0000313" key="4">
    <source>
        <dbReference type="Proteomes" id="UP000000440"/>
    </source>
</evidence>
<dbReference type="RefSeq" id="WP_011056413.1">
    <property type="nucleotide sequence ID" value="NC_004113.1"/>
</dbReference>
<evidence type="ECO:0000256" key="1">
    <source>
        <dbReference type="ARBA" id="ARBA00005947"/>
    </source>
</evidence>
<dbReference type="AlphaFoldDB" id="Q8DLD0"/>
<comment type="similarity">
    <text evidence="1">Belongs to the histone deacetylase family.</text>
</comment>
<evidence type="ECO:0000313" key="3">
    <source>
        <dbReference type="EMBL" id="BAC08117.1"/>
    </source>
</evidence>